<comment type="caution">
    <text evidence="2">The sequence shown here is derived from an EMBL/GenBank/DDBJ whole genome shotgun (WGS) entry which is preliminary data.</text>
</comment>
<keyword evidence="1" id="KW-1133">Transmembrane helix</keyword>
<evidence type="ECO:0000313" key="2">
    <source>
        <dbReference type="EMBL" id="MBB4921160.1"/>
    </source>
</evidence>
<evidence type="ECO:0000256" key="1">
    <source>
        <dbReference type="SAM" id="Phobius"/>
    </source>
</evidence>
<dbReference type="EMBL" id="JACHJV010000001">
    <property type="protein sequence ID" value="MBB4921160.1"/>
    <property type="molecule type" value="Genomic_DNA"/>
</dbReference>
<dbReference type="RefSeq" id="WP_281404005.1">
    <property type="nucleotide sequence ID" value="NZ_JACHJV010000001.1"/>
</dbReference>
<dbReference type="Proteomes" id="UP000540506">
    <property type="component" value="Unassembled WGS sequence"/>
</dbReference>
<protein>
    <submittedName>
        <fullName evidence="2">Uncharacterized protein</fullName>
    </submittedName>
</protein>
<organism evidence="2 3">
    <name type="scientific">Kitasatospora kifunensis</name>
    <name type="common">Streptomyces kifunensis</name>
    <dbReference type="NCBI Taxonomy" id="58351"/>
    <lineage>
        <taxon>Bacteria</taxon>
        <taxon>Bacillati</taxon>
        <taxon>Actinomycetota</taxon>
        <taxon>Actinomycetes</taxon>
        <taxon>Kitasatosporales</taxon>
        <taxon>Streptomycetaceae</taxon>
        <taxon>Kitasatospora</taxon>
    </lineage>
</organism>
<name>A0A7W7QWM4_KITKI</name>
<keyword evidence="1" id="KW-0472">Membrane</keyword>
<feature type="transmembrane region" description="Helical" evidence="1">
    <location>
        <begin position="16"/>
        <end position="39"/>
    </location>
</feature>
<gene>
    <name evidence="2" type="ORF">FHR34_000153</name>
</gene>
<keyword evidence="1" id="KW-0812">Transmembrane</keyword>
<reference evidence="2 3" key="1">
    <citation type="submission" date="2020-08" db="EMBL/GenBank/DDBJ databases">
        <title>Sequencing the genomes of 1000 actinobacteria strains.</title>
        <authorList>
            <person name="Klenk H.-P."/>
        </authorList>
    </citation>
    <scope>NUCLEOTIDE SEQUENCE [LARGE SCALE GENOMIC DNA]</scope>
    <source>
        <strain evidence="2 3">DSM 41654</strain>
    </source>
</reference>
<sequence>MTRTDPAHRLTHRWPAVLVVLLAVAVLVLLIALLATFPISSS</sequence>
<dbReference type="AlphaFoldDB" id="A0A7W7QWM4"/>
<accession>A0A7W7QWM4</accession>
<keyword evidence="3" id="KW-1185">Reference proteome</keyword>
<proteinExistence type="predicted"/>
<evidence type="ECO:0000313" key="3">
    <source>
        <dbReference type="Proteomes" id="UP000540506"/>
    </source>
</evidence>